<dbReference type="EMBL" id="NGAF01000025">
    <property type="protein sequence ID" value="OXR40927.1"/>
    <property type="molecule type" value="Genomic_DNA"/>
</dbReference>
<dbReference type="AlphaFoldDB" id="A0A231GWC4"/>
<dbReference type="GO" id="GO:0008703">
    <property type="term" value="F:5-amino-6-(5-phosphoribosylamino)uracil reductase activity"/>
    <property type="evidence" value="ECO:0007669"/>
    <property type="project" value="InterPro"/>
</dbReference>
<evidence type="ECO:0000313" key="3">
    <source>
        <dbReference type="Proteomes" id="UP000215506"/>
    </source>
</evidence>
<dbReference type="Proteomes" id="UP000215506">
    <property type="component" value="Unassembled WGS sequence"/>
</dbReference>
<dbReference type="InterPro" id="IPR024072">
    <property type="entry name" value="DHFR-like_dom_sf"/>
</dbReference>
<gene>
    <name evidence="2" type="ORF">B7C42_07062</name>
</gene>
<name>A0A231GWC4_9NOCA</name>
<dbReference type="SUPFAM" id="SSF53597">
    <property type="entry name" value="Dihydrofolate reductase-like"/>
    <property type="match status" value="1"/>
</dbReference>
<protein>
    <recommendedName>
        <fullName evidence="1">Bacterial bifunctional deaminase-reductase C-terminal domain-containing protein</fullName>
    </recommendedName>
</protein>
<evidence type="ECO:0000259" key="1">
    <source>
        <dbReference type="Pfam" id="PF01872"/>
    </source>
</evidence>
<dbReference type="Gene3D" id="3.40.430.10">
    <property type="entry name" value="Dihydrofolate Reductase, subunit A"/>
    <property type="match status" value="1"/>
</dbReference>
<organism evidence="2 3">
    <name type="scientific">Nocardia cerradoensis</name>
    <dbReference type="NCBI Taxonomy" id="85688"/>
    <lineage>
        <taxon>Bacteria</taxon>
        <taxon>Bacillati</taxon>
        <taxon>Actinomycetota</taxon>
        <taxon>Actinomycetes</taxon>
        <taxon>Mycobacteriales</taxon>
        <taxon>Nocardiaceae</taxon>
        <taxon>Nocardia</taxon>
    </lineage>
</organism>
<comment type="caution">
    <text evidence="2">The sequence shown here is derived from an EMBL/GenBank/DDBJ whole genome shotgun (WGS) entry which is preliminary data.</text>
</comment>
<dbReference type="Pfam" id="PF01872">
    <property type="entry name" value="RibD_C"/>
    <property type="match status" value="1"/>
</dbReference>
<keyword evidence="3" id="KW-1185">Reference proteome</keyword>
<dbReference type="GO" id="GO:0009231">
    <property type="term" value="P:riboflavin biosynthetic process"/>
    <property type="evidence" value="ECO:0007669"/>
    <property type="project" value="InterPro"/>
</dbReference>
<proteinExistence type="predicted"/>
<sequence length="196" mass="21480">MISRCARRLFCELDRMDEPMQILARLCMTADGYVTTPDGWPPQVIDPVHGPGSHGIAEFLRTCEAALMGRTTFEPALSADRWPWPELEVFVLGSHRPEGTPDDVTVDDDPVRLLEKVRAANRGGDVHLIGGPATIETYRALGVVDKLELVILPFFVGSGIRLTDSLDPRTDLEFESSRPLDGGGVEIVYRVLPAAG</sequence>
<reference evidence="2 3" key="1">
    <citation type="submission" date="2017-07" db="EMBL/GenBank/DDBJ databases">
        <title>First draft Genome Sequence of Nocardia cerradoensis isolated from human infection.</title>
        <authorList>
            <person name="Carrasco G."/>
        </authorList>
    </citation>
    <scope>NUCLEOTIDE SEQUENCE [LARGE SCALE GENOMIC DNA]</scope>
    <source>
        <strain evidence="2 3">CNM20130759</strain>
    </source>
</reference>
<dbReference type="InterPro" id="IPR002734">
    <property type="entry name" value="RibDG_C"/>
</dbReference>
<accession>A0A231GWC4</accession>
<feature type="domain" description="Bacterial bifunctional deaminase-reductase C-terminal" evidence="1">
    <location>
        <begin position="23"/>
        <end position="181"/>
    </location>
</feature>
<evidence type="ECO:0000313" key="2">
    <source>
        <dbReference type="EMBL" id="OXR40927.1"/>
    </source>
</evidence>